<accession>A0A2M8LSF7</accession>
<feature type="domain" description="AMP-binding enzyme C-terminal" evidence="2">
    <location>
        <begin position="438"/>
        <end position="509"/>
    </location>
</feature>
<reference evidence="3 4" key="1">
    <citation type="submission" date="2017-11" db="EMBL/GenBank/DDBJ databases">
        <title>Streptomyces carmine sp. nov., a novel actinomycete isolated from Sophora alopecuroides in Xinjiang, China.</title>
        <authorList>
            <person name="Wang Y."/>
            <person name="Luo X."/>
            <person name="Wan C."/>
            <person name="Zhang L."/>
        </authorList>
    </citation>
    <scope>NUCLEOTIDE SEQUENCE [LARGE SCALE GENOMIC DNA]</scope>
    <source>
        <strain evidence="3 4">TRM SA0054</strain>
    </source>
</reference>
<dbReference type="PROSITE" id="PS00455">
    <property type="entry name" value="AMP_BINDING"/>
    <property type="match status" value="1"/>
</dbReference>
<evidence type="ECO:0000259" key="1">
    <source>
        <dbReference type="Pfam" id="PF00501"/>
    </source>
</evidence>
<dbReference type="InterPro" id="IPR042099">
    <property type="entry name" value="ANL_N_sf"/>
</dbReference>
<dbReference type="NCBIfam" id="TIGR01733">
    <property type="entry name" value="AA-adenyl-dom"/>
    <property type="match status" value="1"/>
</dbReference>
<dbReference type="PANTHER" id="PTHR45527">
    <property type="entry name" value="NONRIBOSOMAL PEPTIDE SYNTHETASE"/>
    <property type="match status" value="1"/>
</dbReference>
<evidence type="ECO:0000313" key="3">
    <source>
        <dbReference type="EMBL" id="PJE94891.1"/>
    </source>
</evidence>
<dbReference type="RefSeq" id="WP_100204147.1">
    <property type="nucleotide sequence ID" value="NZ_PGGW01000067.1"/>
</dbReference>
<evidence type="ECO:0000313" key="4">
    <source>
        <dbReference type="Proteomes" id="UP000230407"/>
    </source>
</evidence>
<dbReference type="Proteomes" id="UP000230407">
    <property type="component" value="Unassembled WGS sequence"/>
</dbReference>
<dbReference type="AlphaFoldDB" id="A0A2M8LSF7"/>
<dbReference type="Gene3D" id="3.30.300.30">
    <property type="match status" value="1"/>
</dbReference>
<dbReference type="EMBL" id="PGGW01000067">
    <property type="protein sequence ID" value="PJE94891.1"/>
    <property type="molecule type" value="Genomic_DNA"/>
</dbReference>
<dbReference type="PANTHER" id="PTHR45527:SF1">
    <property type="entry name" value="FATTY ACID SYNTHASE"/>
    <property type="match status" value="1"/>
</dbReference>
<dbReference type="SUPFAM" id="SSF56801">
    <property type="entry name" value="Acetyl-CoA synthetase-like"/>
    <property type="match status" value="1"/>
</dbReference>
<dbReference type="Pfam" id="PF13193">
    <property type="entry name" value="AMP-binding_C"/>
    <property type="match status" value="1"/>
</dbReference>
<evidence type="ECO:0000259" key="2">
    <source>
        <dbReference type="Pfam" id="PF13193"/>
    </source>
</evidence>
<organism evidence="3 4">
    <name type="scientific">Streptomyces carminius</name>
    <dbReference type="NCBI Taxonomy" id="2665496"/>
    <lineage>
        <taxon>Bacteria</taxon>
        <taxon>Bacillati</taxon>
        <taxon>Actinomycetota</taxon>
        <taxon>Actinomycetes</taxon>
        <taxon>Kitasatosporales</taxon>
        <taxon>Streptomycetaceae</taxon>
        <taxon>Streptomyces</taxon>
    </lineage>
</organism>
<gene>
    <name evidence="3" type="ORF">CUT44_24725</name>
</gene>
<dbReference type="Pfam" id="PF00501">
    <property type="entry name" value="AMP-binding"/>
    <property type="match status" value="1"/>
</dbReference>
<dbReference type="GO" id="GO:0005737">
    <property type="term" value="C:cytoplasm"/>
    <property type="evidence" value="ECO:0007669"/>
    <property type="project" value="TreeGrafter"/>
</dbReference>
<dbReference type="GO" id="GO:0016874">
    <property type="term" value="F:ligase activity"/>
    <property type="evidence" value="ECO:0007669"/>
    <property type="project" value="UniProtKB-KW"/>
</dbReference>
<dbReference type="Gene3D" id="3.40.50.12780">
    <property type="entry name" value="N-terminal domain of ligase-like"/>
    <property type="match status" value="1"/>
</dbReference>
<dbReference type="InterPro" id="IPR045851">
    <property type="entry name" value="AMP-bd_C_sf"/>
</dbReference>
<sequence length="523" mass="55583">MTRVLAPDGTLYTWFRRTARHLPGAPALETAGHTMTYEELHRLAERTATALVRAVGGCPASVGLLASRSPVAYAGYLAALRLGAAVVPLNPAFPAARNTVVARAAAVEAVVSDDAGAPYAQDVADAAGAAAVRPADTGPGGPLAGLPADPWSEPYRGRPEDIAYILFTSGSTGEPKGVPIRHRNLGGYLASRAERYRVGPGSRLSQTFDLTFDPSVFDMFTAWTAGAALVVPRREEILRPAEFVTSRRITHWFSVPSVISLARRLRALPPAGMPGLRHSLFAGEQLTLDQAAAWAQAAPGSTVENLYGPTELTVTCTGYRLPAVPRDWPCTSNGTVPIGRPHPGLEAVLLTAEGTGGTEGELCVRGPQRFDGYLDPRHNSGAFVRLAAGRATAVTDAPGPECHYRTGDRVRYEDGELTHLGRLDDQVKIRGHRVEPGEIEAVLRRHPRVREAVVLAVPGRGGTGLHAFCVADGAEEPDLSDWVAAALPPYMVPERFSSVTGFPVNANGKTDRRLLARMASGTS</sequence>
<proteinExistence type="predicted"/>
<keyword evidence="3" id="KW-0436">Ligase</keyword>
<feature type="domain" description="AMP-dependent synthetase/ligase" evidence="1">
    <location>
        <begin position="15"/>
        <end position="374"/>
    </location>
</feature>
<dbReference type="InterPro" id="IPR000873">
    <property type="entry name" value="AMP-dep_synth/lig_dom"/>
</dbReference>
<comment type="caution">
    <text evidence="3">The sequence shown here is derived from an EMBL/GenBank/DDBJ whole genome shotgun (WGS) entry which is preliminary data.</text>
</comment>
<dbReference type="GO" id="GO:0043041">
    <property type="term" value="P:amino acid activation for nonribosomal peptide biosynthetic process"/>
    <property type="evidence" value="ECO:0007669"/>
    <property type="project" value="TreeGrafter"/>
</dbReference>
<protein>
    <submittedName>
        <fullName evidence="3">D-alanine--poly(Phosphoribitol) ligase</fullName>
    </submittedName>
</protein>
<dbReference type="InterPro" id="IPR020845">
    <property type="entry name" value="AMP-binding_CS"/>
</dbReference>
<dbReference type="GO" id="GO:0044550">
    <property type="term" value="P:secondary metabolite biosynthetic process"/>
    <property type="evidence" value="ECO:0007669"/>
    <property type="project" value="TreeGrafter"/>
</dbReference>
<name>A0A2M8LSF7_9ACTN</name>
<dbReference type="InterPro" id="IPR010071">
    <property type="entry name" value="AA_adenyl_dom"/>
</dbReference>
<dbReference type="InterPro" id="IPR025110">
    <property type="entry name" value="AMP-bd_C"/>
</dbReference>
<dbReference type="GO" id="GO:0031177">
    <property type="term" value="F:phosphopantetheine binding"/>
    <property type="evidence" value="ECO:0007669"/>
    <property type="project" value="TreeGrafter"/>
</dbReference>
<keyword evidence="4" id="KW-1185">Reference proteome</keyword>